<evidence type="ECO:0000256" key="7">
    <source>
        <dbReference type="ARBA" id="ARBA00023315"/>
    </source>
</evidence>
<evidence type="ECO:0000256" key="2">
    <source>
        <dbReference type="ARBA" id="ARBA00005194"/>
    </source>
</evidence>
<keyword evidence="9" id="KW-0808">Transferase</keyword>
<feature type="domain" description="Chalcone/stilbene synthase C-terminal" evidence="11">
    <location>
        <begin position="391"/>
        <end position="470"/>
    </location>
</feature>
<dbReference type="GO" id="GO:0009922">
    <property type="term" value="F:fatty acid elongase activity"/>
    <property type="evidence" value="ECO:0007669"/>
    <property type="project" value="UniProtKB-EC"/>
</dbReference>
<dbReference type="PANTHER" id="PTHR31561">
    <property type="entry name" value="3-KETOACYL-COA SYNTHASE"/>
    <property type="match status" value="1"/>
</dbReference>
<dbReference type="Pfam" id="PF02797">
    <property type="entry name" value="Chal_sti_synt_C"/>
    <property type="match status" value="1"/>
</dbReference>
<dbReference type="GO" id="GO:0016020">
    <property type="term" value="C:membrane"/>
    <property type="evidence" value="ECO:0007669"/>
    <property type="project" value="UniProtKB-SubCell"/>
</dbReference>
<dbReference type="FunFam" id="3.40.47.10:FF:000028">
    <property type="entry name" value="3-ketoacyl-CoA synthase"/>
    <property type="match status" value="1"/>
</dbReference>
<keyword evidence="6 10" id="KW-0472">Membrane</keyword>
<proteinExistence type="inferred from homology"/>
<gene>
    <name evidence="13" type="ORF">Cgig2_006287</name>
</gene>
<evidence type="ECO:0000313" key="13">
    <source>
        <dbReference type="EMBL" id="KAJ8423234.1"/>
    </source>
</evidence>
<keyword evidence="4 10" id="KW-0812">Transmembrane</keyword>
<dbReference type="Pfam" id="PF08392">
    <property type="entry name" value="FAE1_CUT1_RppA"/>
    <property type="match status" value="1"/>
</dbReference>
<evidence type="ECO:0000256" key="5">
    <source>
        <dbReference type="ARBA" id="ARBA00022989"/>
    </source>
</evidence>
<dbReference type="InterPro" id="IPR012328">
    <property type="entry name" value="Chalcone/stilbene_synt_C"/>
</dbReference>
<dbReference type="AlphaFoldDB" id="A0A9Q1GQ48"/>
<dbReference type="InterPro" id="IPR013601">
    <property type="entry name" value="FAE1_typ3_polyketide_synth"/>
</dbReference>
<dbReference type="CDD" id="cd00831">
    <property type="entry name" value="CHS_like"/>
    <property type="match status" value="1"/>
</dbReference>
<feature type="transmembrane region" description="Helical" evidence="10">
    <location>
        <begin position="30"/>
        <end position="53"/>
    </location>
</feature>
<evidence type="ECO:0000313" key="14">
    <source>
        <dbReference type="Proteomes" id="UP001153076"/>
    </source>
</evidence>
<dbReference type="PIRSF" id="PIRSF036417">
    <property type="entry name" value="3-ktacl-CoA_syn"/>
    <property type="match status" value="1"/>
</dbReference>
<evidence type="ECO:0000256" key="4">
    <source>
        <dbReference type="ARBA" id="ARBA00022692"/>
    </source>
</evidence>
<feature type="domain" description="FAE" evidence="12">
    <location>
        <begin position="84"/>
        <end position="372"/>
    </location>
</feature>
<dbReference type="Gene3D" id="3.40.47.10">
    <property type="match status" value="1"/>
</dbReference>
<comment type="similarity">
    <text evidence="3 9">Belongs to the thiolase-like superfamily. Chalcone/stilbene synthases family.</text>
</comment>
<protein>
    <recommendedName>
        <fullName evidence="9">3-ketoacyl-CoA synthase</fullName>
        <ecNumber evidence="9">2.3.1.-</ecNumber>
    </recommendedName>
</protein>
<dbReference type="SUPFAM" id="SSF53901">
    <property type="entry name" value="Thiolase-like"/>
    <property type="match status" value="2"/>
</dbReference>
<comment type="subcellular location">
    <subcellularLocation>
        <location evidence="1">Membrane</location>
    </subcellularLocation>
</comment>
<comment type="pathway">
    <text evidence="2 9">Lipid metabolism; fatty acid biosynthesis.</text>
</comment>
<dbReference type="Proteomes" id="UP001153076">
    <property type="component" value="Unassembled WGS sequence"/>
</dbReference>
<accession>A0A9Q1GQ48</accession>
<dbReference type="EMBL" id="JAKOGI010002022">
    <property type="protein sequence ID" value="KAJ8423234.1"/>
    <property type="molecule type" value="Genomic_DNA"/>
</dbReference>
<evidence type="ECO:0000259" key="12">
    <source>
        <dbReference type="Pfam" id="PF08392"/>
    </source>
</evidence>
<evidence type="ECO:0000256" key="6">
    <source>
        <dbReference type="ARBA" id="ARBA00023136"/>
    </source>
</evidence>
<dbReference type="InterPro" id="IPR012392">
    <property type="entry name" value="3-ktacl-CoA_syn"/>
</dbReference>
<comment type="catalytic activity">
    <reaction evidence="8">
        <text>a very-long-chain acyl-CoA + malonyl-CoA + H(+) = a very-long-chain 3-oxoacyl-CoA + CO2 + CoA</text>
        <dbReference type="Rhea" id="RHEA:32727"/>
        <dbReference type="ChEBI" id="CHEBI:15378"/>
        <dbReference type="ChEBI" id="CHEBI:16526"/>
        <dbReference type="ChEBI" id="CHEBI:57287"/>
        <dbReference type="ChEBI" id="CHEBI:57384"/>
        <dbReference type="ChEBI" id="CHEBI:90725"/>
        <dbReference type="ChEBI" id="CHEBI:90736"/>
        <dbReference type="EC" id="2.3.1.199"/>
    </reaction>
</comment>
<name>A0A9Q1GQ48_9CARY</name>
<sequence>MAHKNSDPHELSHLKSSCLRYCVKLRYHHLILHVFFLAAIPMLLESISSTHISLQSVFVRISVDIIKPNSVSISFCFASLVLLFKTRPRNVYLLNFARYKPKSTWKVSRELFTDMAIAVNIFTEKNLEFQKKILETSGLGQETYLPEALTQIPPNPCIAEALNEAKMVMFGAIDELLDKTKVKVKDIGILIVNCSLFNPTPSLSTMVINHYKLKDNILSFNLSGMGCSASIISIDLVKKLLQVHADTYALVVSTENITQNWYLGNDRSMLIPNCLFRVGGTAIMLSNRSSDSSRSKYQLIHTVRTHKGMEDKSYHCAYQKEDENNKRGISFSKDLIAVAGEALKENIITLGPLVLPMPEKLLLLGSLVARKVFKMKIQPYVPNFKLAFEHFYIHAGGKAVLDEVERNLELTKWHMEPSRMTLYRYGNNSSSSLWYQLAYTEAKGRINKGHRMWQIAFGAGFKCNSAVWQSLQTINATLEKNPWVDEINNFPLHIPE</sequence>
<keyword evidence="5 10" id="KW-1133">Transmembrane helix</keyword>
<evidence type="ECO:0000256" key="10">
    <source>
        <dbReference type="SAM" id="Phobius"/>
    </source>
</evidence>
<evidence type="ECO:0000259" key="11">
    <source>
        <dbReference type="Pfam" id="PF02797"/>
    </source>
</evidence>
<keyword evidence="14" id="KW-1185">Reference proteome</keyword>
<organism evidence="13 14">
    <name type="scientific">Carnegiea gigantea</name>
    <dbReference type="NCBI Taxonomy" id="171969"/>
    <lineage>
        <taxon>Eukaryota</taxon>
        <taxon>Viridiplantae</taxon>
        <taxon>Streptophyta</taxon>
        <taxon>Embryophyta</taxon>
        <taxon>Tracheophyta</taxon>
        <taxon>Spermatophyta</taxon>
        <taxon>Magnoliopsida</taxon>
        <taxon>eudicotyledons</taxon>
        <taxon>Gunneridae</taxon>
        <taxon>Pentapetalae</taxon>
        <taxon>Caryophyllales</taxon>
        <taxon>Cactineae</taxon>
        <taxon>Cactaceae</taxon>
        <taxon>Cactoideae</taxon>
        <taxon>Echinocereeae</taxon>
        <taxon>Carnegiea</taxon>
    </lineage>
</organism>
<reference evidence="13" key="1">
    <citation type="submission" date="2022-04" db="EMBL/GenBank/DDBJ databases">
        <title>Carnegiea gigantea Genome sequencing and assembly v2.</title>
        <authorList>
            <person name="Copetti D."/>
            <person name="Sanderson M.J."/>
            <person name="Burquez A."/>
            <person name="Wojciechowski M.F."/>
        </authorList>
    </citation>
    <scope>NUCLEOTIDE SEQUENCE</scope>
    <source>
        <strain evidence="13">SGP5-SGP5p</strain>
        <tissue evidence="13">Aerial part</tissue>
    </source>
</reference>
<dbReference type="OrthoDB" id="329835at2759"/>
<keyword evidence="7 9" id="KW-0012">Acyltransferase</keyword>
<dbReference type="GO" id="GO:0006633">
    <property type="term" value="P:fatty acid biosynthetic process"/>
    <property type="evidence" value="ECO:0007669"/>
    <property type="project" value="InterPro"/>
</dbReference>
<dbReference type="InterPro" id="IPR016039">
    <property type="entry name" value="Thiolase-like"/>
</dbReference>
<evidence type="ECO:0000256" key="9">
    <source>
        <dbReference type="PIRNR" id="PIRNR036417"/>
    </source>
</evidence>
<evidence type="ECO:0000256" key="3">
    <source>
        <dbReference type="ARBA" id="ARBA00005531"/>
    </source>
</evidence>
<evidence type="ECO:0000256" key="8">
    <source>
        <dbReference type="ARBA" id="ARBA00047375"/>
    </source>
</evidence>
<comment type="caution">
    <text evidence="13">The sequence shown here is derived from an EMBL/GenBank/DDBJ whole genome shotgun (WGS) entry which is preliminary data.</text>
</comment>
<evidence type="ECO:0000256" key="1">
    <source>
        <dbReference type="ARBA" id="ARBA00004370"/>
    </source>
</evidence>
<dbReference type="EC" id="2.3.1.-" evidence="9"/>